<dbReference type="EMBL" id="MT663535">
    <property type="protein sequence ID" value="QOI90366.1"/>
    <property type="molecule type" value="Genomic_DNA"/>
</dbReference>
<dbReference type="GO" id="GO:0051999">
    <property type="term" value="P:mannosyl-inositol phosphorylceramide biosynthetic process"/>
    <property type="evidence" value="ECO:0007669"/>
    <property type="project" value="TreeGrafter"/>
</dbReference>
<dbReference type="GO" id="GO:0000030">
    <property type="term" value="F:mannosyltransferase activity"/>
    <property type="evidence" value="ECO:0007669"/>
    <property type="project" value="TreeGrafter"/>
</dbReference>
<organism evidence="2">
    <name type="scientific">Pyramimonas orientalis virus</name>
    <name type="common">PoV01</name>
    <dbReference type="NCBI Taxonomy" id="455367"/>
    <lineage>
        <taxon>Viruses</taxon>
        <taxon>Varidnaviria</taxon>
        <taxon>Bamfordvirae</taxon>
        <taxon>Nucleocytoviricota</taxon>
        <taxon>Megaviricetes</taxon>
        <taxon>Imitervirales</taxon>
        <taxon>Allomimiviridae</taxon>
        <taxon>Heliosvirus</taxon>
        <taxon>Heliosvirus raunefjordenense</taxon>
    </lineage>
</organism>
<accession>A0A7M3UNT3</accession>
<dbReference type="InterPro" id="IPR051706">
    <property type="entry name" value="Glycosyltransferase_domain"/>
</dbReference>
<dbReference type="GO" id="GO:0016020">
    <property type="term" value="C:membrane"/>
    <property type="evidence" value="ECO:0007669"/>
    <property type="project" value="GOC"/>
</dbReference>
<sequence>MFHYLIIFLFLSFVLYNSCLKSAIESFNEISNVVIPYTVLPRQTAQTFQNIPRVIYQTYKTNSINKTLYKGVESWIKLNPTYRYEFYDNERIEKFLLNEYDQKHVDRFKSIKVGASKSDYFRLLIIYKFGGVYADLDNKLEKPLDQIIKPNDTEILHRQATNLFDTHMLMMSPNNPLLYDCIQVINKNIDTRMKGTAIDVTGPKILRSIIKKQKYIPKREIRQNEYIDVVNIQDTDKKYVYWRNINYIF</sequence>
<dbReference type="InterPro" id="IPR007577">
    <property type="entry name" value="GlycoTrfase_DXD_sugar-bd_CS"/>
</dbReference>
<evidence type="ECO:0000313" key="2">
    <source>
        <dbReference type="EMBL" id="QOI90366.1"/>
    </source>
</evidence>
<dbReference type="Gene3D" id="3.90.550.20">
    <property type="match status" value="1"/>
</dbReference>
<dbReference type="InterPro" id="IPR029044">
    <property type="entry name" value="Nucleotide-diphossugar_trans"/>
</dbReference>
<reference evidence="2" key="1">
    <citation type="submission" date="2020-06" db="EMBL/GenBank/DDBJ databases">
        <title>Lateral gene transfer of anion-conducting channel rhodopsins between green algae and giant viruses.</title>
        <authorList>
            <person name="Rozenberg A."/>
            <person name="Oppermann J."/>
            <person name="Wietek J."/>
            <person name="Fernandez Lahore R.G."/>
            <person name="Sandaa R.-A."/>
            <person name="Bratbak G."/>
            <person name="Hegemann P."/>
            <person name="Beja O."/>
        </authorList>
    </citation>
    <scope>NUCLEOTIDE SEQUENCE</scope>
    <source>
        <strain evidence="2">01B</strain>
    </source>
</reference>
<name>A0A7M3UNT3_POV01</name>
<dbReference type="PANTHER" id="PTHR32385:SF15">
    <property type="entry name" value="INOSITOL PHOSPHOCERAMIDE MANNOSYLTRANSFERASE 1"/>
    <property type="match status" value="1"/>
</dbReference>
<organismHost>
    <name type="scientific">Pyramimonas plurioculata</name>
    <dbReference type="NCBI Taxonomy" id="36893"/>
</organismHost>
<dbReference type="PANTHER" id="PTHR32385">
    <property type="entry name" value="MANNOSYL PHOSPHORYLINOSITOL CERAMIDE SYNTHASE"/>
    <property type="match status" value="1"/>
</dbReference>
<proteinExistence type="predicted"/>
<dbReference type="Pfam" id="PF04488">
    <property type="entry name" value="Gly_transf_sug"/>
    <property type="match status" value="1"/>
</dbReference>
<evidence type="ECO:0000256" key="1">
    <source>
        <dbReference type="ARBA" id="ARBA00022679"/>
    </source>
</evidence>
<protein>
    <submittedName>
        <fullName evidence="2">Uncharacterized protein</fullName>
    </submittedName>
</protein>
<keyword evidence="1" id="KW-0808">Transferase</keyword>
<dbReference type="SUPFAM" id="SSF53448">
    <property type="entry name" value="Nucleotide-diphospho-sugar transferases"/>
    <property type="match status" value="1"/>
</dbReference>
<gene>
    <name evidence="2" type="ORF">HWQ62_00229</name>
</gene>